<accession>A0ABU7LC51</accession>
<dbReference type="Proteomes" id="UP001336020">
    <property type="component" value="Unassembled WGS sequence"/>
</dbReference>
<sequence>MTRQSEKKKPASTRRPRLSLDDWTDAGLQLLVTEGRGAVKIARLCNELGVTKGSFYWHFADIEELMHAIAARYCSHDNDTLRGLTSIEEMPVRDRLAHMGATLVEDRAWATEVAIRDWARTDPQVAESVRALDQRIMSVVENAFRELGFDDREARIRAGTLVYAGIGFVYGRDNIATPTVDEIQDLVAILTRM</sequence>
<proteinExistence type="predicted"/>
<dbReference type="Pfam" id="PF00440">
    <property type="entry name" value="TetR_N"/>
    <property type="match status" value="1"/>
</dbReference>
<dbReference type="Gene3D" id="1.10.357.10">
    <property type="entry name" value="Tetracycline Repressor, domain 2"/>
    <property type="match status" value="1"/>
</dbReference>
<evidence type="ECO:0000256" key="1">
    <source>
        <dbReference type="ARBA" id="ARBA00023125"/>
    </source>
</evidence>
<evidence type="ECO:0000313" key="4">
    <source>
        <dbReference type="EMBL" id="MEE2058889.1"/>
    </source>
</evidence>
<feature type="DNA-binding region" description="H-T-H motif" evidence="2">
    <location>
        <begin position="40"/>
        <end position="59"/>
    </location>
</feature>
<evidence type="ECO:0000313" key="5">
    <source>
        <dbReference type="Proteomes" id="UP001336020"/>
    </source>
</evidence>
<dbReference type="InterPro" id="IPR009057">
    <property type="entry name" value="Homeodomain-like_sf"/>
</dbReference>
<comment type="caution">
    <text evidence="4">The sequence shown here is derived from an EMBL/GenBank/DDBJ whole genome shotgun (WGS) entry which is preliminary data.</text>
</comment>
<keyword evidence="5" id="KW-1185">Reference proteome</keyword>
<reference evidence="4 5" key="1">
    <citation type="submission" date="2023-07" db="EMBL/GenBank/DDBJ databases">
        <authorList>
            <person name="Girao M."/>
            <person name="Carvalho M.F."/>
        </authorList>
    </citation>
    <scope>NUCLEOTIDE SEQUENCE [LARGE SCALE GENOMIC DNA]</scope>
    <source>
        <strain evidence="4 5">YIM65754</strain>
    </source>
</reference>
<dbReference type="SUPFAM" id="SSF46689">
    <property type="entry name" value="Homeodomain-like"/>
    <property type="match status" value="1"/>
</dbReference>
<evidence type="ECO:0000259" key="3">
    <source>
        <dbReference type="PROSITE" id="PS50977"/>
    </source>
</evidence>
<dbReference type="PROSITE" id="PS50977">
    <property type="entry name" value="HTH_TETR_2"/>
    <property type="match status" value="1"/>
</dbReference>
<dbReference type="InterPro" id="IPR050624">
    <property type="entry name" value="HTH-type_Tx_Regulator"/>
</dbReference>
<protein>
    <submittedName>
        <fullName evidence="4">TetR/AcrR family transcriptional regulator</fullName>
    </submittedName>
</protein>
<dbReference type="PANTHER" id="PTHR43479">
    <property type="entry name" value="ACREF/ENVCD OPERON REPRESSOR-RELATED"/>
    <property type="match status" value="1"/>
</dbReference>
<keyword evidence="1 2" id="KW-0238">DNA-binding</keyword>
<organism evidence="4 5">
    <name type="scientific">Rhodococcus artemisiae</name>
    <dbReference type="NCBI Taxonomy" id="714159"/>
    <lineage>
        <taxon>Bacteria</taxon>
        <taxon>Bacillati</taxon>
        <taxon>Actinomycetota</taxon>
        <taxon>Actinomycetes</taxon>
        <taxon>Mycobacteriales</taxon>
        <taxon>Nocardiaceae</taxon>
        <taxon>Rhodococcus</taxon>
    </lineage>
</organism>
<evidence type="ECO:0000256" key="2">
    <source>
        <dbReference type="PROSITE-ProRule" id="PRU00335"/>
    </source>
</evidence>
<dbReference type="EMBL" id="JAUTXY010000006">
    <property type="protein sequence ID" value="MEE2058889.1"/>
    <property type="molecule type" value="Genomic_DNA"/>
</dbReference>
<name>A0ABU7LC51_9NOCA</name>
<dbReference type="PANTHER" id="PTHR43479:SF11">
    <property type="entry name" value="ACREF_ENVCD OPERON REPRESSOR-RELATED"/>
    <property type="match status" value="1"/>
</dbReference>
<dbReference type="InterPro" id="IPR001647">
    <property type="entry name" value="HTH_TetR"/>
</dbReference>
<dbReference type="RefSeq" id="WP_330134125.1">
    <property type="nucleotide sequence ID" value="NZ_JAUTXY010000006.1"/>
</dbReference>
<gene>
    <name evidence="4" type="ORF">Q7514_15315</name>
</gene>
<feature type="domain" description="HTH tetR-type" evidence="3">
    <location>
        <begin position="17"/>
        <end position="77"/>
    </location>
</feature>